<dbReference type="OrthoDB" id="392914at2759"/>
<dbReference type="EMBL" id="LN835304">
    <property type="protein sequence ID" value="CRH00026.1"/>
    <property type="molecule type" value="Genomic_DNA"/>
</dbReference>
<feature type="compositionally biased region" description="Basic and acidic residues" evidence="2">
    <location>
        <begin position="94"/>
        <end position="108"/>
    </location>
</feature>
<keyword evidence="4" id="KW-1185">Reference proteome</keyword>
<proteinExistence type="predicted"/>
<accession>A0A1J1H5J1</accession>
<keyword evidence="1" id="KW-0175">Coiled coil</keyword>
<dbReference type="RefSeq" id="XP_028533031.1">
    <property type="nucleotide sequence ID" value="XM_028676553.1"/>
</dbReference>
<feature type="compositionally biased region" description="Polar residues" evidence="2">
    <location>
        <begin position="109"/>
        <end position="122"/>
    </location>
</feature>
<reference evidence="3 4" key="1">
    <citation type="submission" date="2015-04" db="EMBL/GenBank/DDBJ databases">
        <authorList>
            <consortium name="Pathogen Informatics"/>
        </authorList>
    </citation>
    <scope>NUCLEOTIDE SEQUENCE [LARGE SCALE GENOMIC DNA]</scope>
    <source>
        <strain evidence="3 4">SGS1</strain>
    </source>
</reference>
<dbReference type="AlphaFoldDB" id="A0A1J1H5J1"/>
<gene>
    <name evidence="3" type="ORF">PRELSG_0912600</name>
</gene>
<dbReference type="KEGG" id="prel:PRELSG_0912600"/>
<protein>
    <submittedName>
        <fullName evidence="3">Uncharacterized protein</fullName>
    </submittedName>
</protein>
<name>A0A1J1H5J1_PLARL</name>
<feature type="compositionally biased region" description="Low complexity" evidence="2">
    <location>
        <begin position="248"/>
        <end position="262"/>
    </location>
</feature>
<evidence type="ECO:0000256" key="1">
    <source>
        <dbReference type="SAM" id="Coils"/>
    </source>
</evidence>
<evidence type="ECO:0000313" key="3">
    <source>
        <dbReference type="EMBL" id="CRH00026.1"/>
    </source>
</evidence>
<feature type="region of interest" description="Disordered" evidence="2">
    <location>
        <begin position="69"/>
        <end position="123"/>
    </location>
</feature>
<feature type="coiled-coil region" evidence="1">
    <location>
        <begin position="161"/>
        <end position="231"/>
    </location>
</feature>
<dbReference type="Proteomes" id="UP000220158">
    <property type="component" value="Chromosome 9"/>
</dbReference>
<evidence type="ECO:0000256" key="2">
    <source>
        <dbReference type="SAM" id="MobiDB-lite"/>
    </source>
</evidence>
<evidence type="ECO:0000313" key="4">
    <source>
        <dbReference type="Proteomes" id="UP000220158"/>
    </source>
</evidence>
<feature type="region of interest" description="Disordered" evidence="2">
    <location>
        <begin position="244"/>
        <end position="267"/>
    </location>
</feature>
<feature type="region of interest" description="Disordered" evidence="2">
    <location>
        <begin position="1"/>
        <end position="39"/>
    </location>
</feature>
<feature type="compositionally biased region" description="Basic and acidic residues" evidence="2">
    <location>
        <begin position="69"/>
        <end position="79"/>
    </location>
</feature>
<dbReference type="VEuPathDB" id="PlasmoDB:PRELSG_0912600"/>
<sequence length="284" mass="33230">MENINNSNIKKEERTPNRKNRKKNGRNKEKKNNTLYDKQNVENLEKCSSLNYDDEKGNVVINKLEDEQKEKIQSSEENSKNFLIGKITGSNAKEIMENDDKTQTKNKDITNSAEDNNINESDNAYEGKRNIDISLGNAEIVVEPLVFEEKLKMWKGTVDSIKEKKEDEKKLQEQRQLNLENVKLAHSLNKEEKILQQMYLEQLKKDEELAKQLEQELNAEIRNELTKIEQDDFKIATIIQNSFDSEENQQNNNTNNGQSNNKKVSKLKLLKEKFRKFFKKKSSK</sequence>
<dbReference type="GeneID" id="39736138"/>
<organism evidence="3 4">
    <name type="scientific">Plasmodium relictum</name>
    <dbReference type="NCBI Taxonomy" id="85471"/>
    <lineage>
        <taxon>Eukaryota</taxon>
        <taxon>Sar</taxon>
        <taxon>Alveolata</taxon>
        <taxon>Apicomplexa</taxon>
        <taxon>Aconoidasida</taxon>
        <taxon>Haemosporida</taxon>
        <taxon>Plasmodiidae</taxon>
        <taxon>Plasmodium</taxon>
        <taxon>Plasmodium (Haemamoeba)</taxon>
    </lineage>
</organism>